<evidence type="ECO:0000256" key="1">
    <source>
        <dbReference type="ARBA" id="ARBA00022801"/>
    </source>
</evidence>
<keyword evidence="2" id="KW-0732">Signal</keyword>
<dbReference type="STRING" id="357750.A0A2S6CHQ6"/>
<dbReference type="Pfam" id="PF17829">
    <property type="entry name" value="GH115_C"/>
    <property type="match status" value="1"/>
</dbReference>
<dbReference type="InterPro" id="IPR031924">
    <property type="entry name" value="GH115"/>
</dbReference>
<dbReference type="EMBL" id="PNEN01000409">
    <property type="protein sequence ID" value="PPJ59254.1"/>
    <property type="molecule type" value="Genomic_DNA"/>
</dbReference>
<evidence type="ECO:0000256" key="2">
    <source>
        <dbReference type="SAM" id="SignalP"/>
    </source>
</evidence>
<gene>
    <name evidence="4" type="ORF">CBER1_10327</name>
</gene>
<dbReference type="OrthoDB" id="4849794at2759"/>
<comment type="caution">
    <text evidence="4">The sequence shown here is derived from an EMBL/GenBank/DDBJ whole genome shotgun (WGS) entry which is preliminary data.</text>
</comment>
<proteinExistence type="predicted"/>
<keyword evidence="5" id="KW-1185">Reference proteome</keyword>
<dbReference type="Gene3D" id="2.60.120.1620">
    <property type="match status" value="1"/>
</dbReference>
<name>A0A2S6CHQ6_9PEZI</name>
<dbReference type="PANTHER" id="PTHR37842:SF2">
    <property type="entry name" value="GYLCOSYL HYDROLASE 115 C-TERMINAL DOMAIN-CONTAINING PROTEIN"/>
    <property type="match status" value="1"/>
</dbReference>
<dbReference type="InterPro" id="IPR029018">
    <property type="entry name" value="Hex-like_dom2"/>
</dbReference>
<accession>A0A2S6CHQ6</accession>
<dbReference type="Proteomes" id="UP000237631">
    <property type="component" value="Unassembled WGS sequence"/>
</dbReference>
<evidence type="ECO:0000313" key="5">
    <source>
        <dbReference type="Proteomes" id="UP000237631"/>
    </source>
</evidence>
<dbReference type="Gene3D" id="3.30.379.10">
    <property type="entry name" value="Chitobiase/beta-hexosaminidase domain 2-like"/>
    <property type="match status" value="1"/>
</dbReference>
<evidence type="ECO:0000313" key="4">
    <source>
        <dbReference type="EMBL" id="PPJ59254.1"/>
    </source>
</evidence>
<sequence>MMGRFQFLSLAVFLPTSQAIWQEPTINFEGNGLELAAPGSSPQIQCADNDSPGVLKACNDLAADFGRVTGSNAGLHLVAGDEAGRSNTSLILAVNNKTSFELESTSATGATIIAGTIGHSHVIDDLVQRGVIDVSEIQDEWESYISVLVNNPLDDVAQALVIAGSDRRGTIFGIYSVSEQIGVSPWHFWADAPGQKHDQIYASSVSVIQGPPSVKYRGIFINDEAPGLTGWIMDNFPEGKYGPGFNAEFYSTVFELLLRLRANYLWPAMWNSMFNVDDPRTQPLANDYGIVMGTSHTEPMTRATKEWTVFGEGEWFWGTNNASIYEFFVDGIERSKNYDNVVTVGMRGYHDTPISDDIQTELLEAVVSAQTEILDRFHGDASTVPQLWCLYKEVQGYYEQGMQVPDYITLLWAEDNYGNIRRLPIGNETERSGGAGVYYHFDYVGDPRNYKWISTTKLTKTWEQMRLAYERQAREIWVVNVGDLKPVELPISHFLDMAYDITRFDKDSTPAYLQQWAAREFGQSVAADTAEVMYTYGRLSSRRKFELVDPATYSILDYSEADRVLEEWHDAQRQAQAVYDALSDDAKPAFFELVYHPVTAGANYHDIMISAALNNLYADQGRNSANDIADRVRELFTKDQQLTRQYHELLNGKWNHMMDQTHIGYSYWQQPMRQVLPPLRYVASMERSLVGDMKVAIQGSNASVPGDDRWHSLGSNALTMNPFDRYGQAQWIDIFQVSTLPFEWTISANATWLNFSQSSGSLAPEDSDVRVWVNVDWEHVPDEVHHLVQVNISRSEDNSTQYLQQALYGAQFNMPQLWLNINNTQIPDDFTNGFVESDSVLSIQLEHWSEIVNGFDAITYEVIPSLTKSGSGVTLSNVTADSQDVAAGPALRYNLYTSTEGVNSTNITILTTPSLNTNPTRPLRYAVQLDDEEVQIVQPVIDQPNGQNPKGWLQAVADMAWKNTLTFAYSGPGEHTLTVWALEPALVLGSAWVDLGGLKPSYLGPPESFRVS</sequence>
<dbReference type="InterPro" id="IPR041437">
    <property type="entry name" value="GH115_C"/>
</dbReference>
<feature type="chain" id="PRO_5015528608" description="Gylcosyl hydrolase 115 C-terminal domain-containing protein" evidence="2">
    <location>
        <begin position="20"/>
        <end position="1012"/>
    </location>
</feature>
<protein>
    <recommendedName>
        <fullName evidence="3">Gylcosyl hydrolase 115 C-terminal domain-containing protein</fullName>
    </recommendedName>
</protein>
<dbReference type="PANTHER" id="PTHR37842">
    <property type="match status" value="1"/>
</dbReference>
<dbReference type="AlphaFoldDB" id="A0A2S6CHQ6"/>
<dbReference type="Gene3D" id="1.20.58.2150">
    <property type="match status" value="1"/>
</dbReference>
<evidence type="ECO:0000259" key="3">
    <source>
        <dbReference type="Pfam" id="PF17829"/>
    </source>
</evidence>
<organism evidence="4 5">
    <name type="scientific">Cercospora berteroae</name>
    <dbReference type="NCBI Taxonomy" id="357750"/>
    <lineage>
        <taxon>Eukaryota</taxon>
        <taxon>Fungi</taxon>
        <taxon>Dikarya</taxon>
        <taxon>Ascomycota</taxon>
        <taxon>Pezizomycotina</taxon>
        <taxon>Dothideomycetes</taxon>
        <taxon>Dothideomycetidae</taxon>
        <taxon>Mycosphaerellales</taxon>
        <taxon>Mycosphaerellaceae</taxon>
        <taxon>Cercospora</taxon>
    </lineage>
</organism>
<dbReference type="Gene3D" id="3.20.20.520">
    <property type="entry name" value="Glycosyl hydrolase family 115"/>
    <property type="match status" value="1"/>
</dbReference>
<feature type="signal peptide" evidence="2">
    <location>
        <begin position="1"/>
        <end position="19"/>
    </location>
</feature>
<reference evidence="5" key="1">
    <citation type="journal article" date="2017" name="bioRxiv">
        <title>Conservation of a gene cluster reveals novel cercosporin biosynthetic mechanisms and extends production to the genus Colletotrichum.</title>
        <authorList>
            <person name="de Jonge R."/>
            <person name="Ebert M.K."/>
            <person name="Huitt-Roehl C.R."/>
            <person name="Pal P."/>
            <person name="Suttle J.C."/>
            <person name="Spanner R.E."/>
            <person name="Neubauer J.D."/>
            <person name="Jurick W.M.II."/>
            <person name="Stott K.A."/>
            <person name="Secor G.A."/>
            <person name="Thomma B.P.H.J."/>
            <person name="Van de Peer Y."/>
            <person name="Townsend C.A."/>
            <person name="Bolton M.D."/>
        </authorList>
    </citation>
    <scope>NUCLEOTIDE SEQUENCE [LARGE SCALE GENOMIC DNA]</scope>
    <source>
        <strain evidence="5">CBS538.71</strain>
    </source>
</reference>
<dbReference type="GO" id="GO:0016787">
    <property type="term" value="F:hydrolase activity"/>
    <property type="evidence" value="ECO:0007669"/>
    <property type="project" value="UniProtKB-KW"/>
</dbReference>
<dbReference type="InterPro" id="IPR042301">
    <property type="entry name" value="GH115_sf"/>
</dbReference>
<keyword evidence="1" id="KW-0378">Hydrolase</keyword>
<feature type="domain" description="Gylcosyl hydrolase 115 C-terminal" evidence="3">
    <location>
        <begin position="833"/>
        <end position="1007"/>
    </location>
</feature>
<dbReference type="Pfam" id="PF15979">
    <property type="entry name" value="Glyco_hydro_115"/>
    <property type="match status" value="1"/>
</dbReference>